<dbReference type="InterPro" id="IPR041677">
    <property type="entry name" value="DNA2/NAM7_AAA_11"/>
</dbReference>
<evidence type="ECO:0000313" key="10">
    <source>
        <dbReference type="EMBL" id="KAI1718213.1"/>
    </source>
</evidence>
<name>A0AAD4NB79_9BILA</name>
<sequence>MSQTSSPTHTSASNQSNSPPNDQFYQTLSKLKTMLNTLTQDSAERLPNLNPPPYDGSTSFRNYLKQFNLHATAMRWRPGRCCQILPLFLKGEALALYSSLSSDQKKDWEGLCNTLAEKLAPLDTVDRSRRLLSARQQRVGESVTEFIQAIRSLVEAAYPTSKGYTATQQEAEAISRFRDGLLPTLRHYVLRQETPDTLDGVWKLARKEEQLQKTELERHTRNSDPRSSSVTLEKVREEQKKVRELTLIYDALHNGIWPNDPAEKSRLEELCSRHVLRNGTIYFHDPDDESSVPRLVIPYSLRDTLIREYHADSLHGAHLGIEKTLTKLRSPLSIAPVNIFSDCSSYLQETAQAIRTAWETVAENIVKAGNIQRDFADDIRRAVPHNIKVNDLVLLYQTQPPKKTAHKFRQPWQGPYRVVSVKPPNATIKEIRELGKVIVVHLNKLKPYNECATLPLRSHDTPLPVTDADPSVEEQIEDPVGPIDQPSVQQEPEDTITHPQISNEPELFGNRYPKRTRQQPTRYEDYVISRINMVSTSSFNSVTIKIGNCTPKNTQHPQIFVFAIVMDVSRPAKRPRKIPVCMNCGRSHHIRSECRCPCRFCGLHFHELPGDGCYRDHWHSRDEPLSPLPPPVEEKFNLSGYAKRCTSYVNEIYNEEKKLEFEKLPELEVSFEEVGLRLRPVIRFSLSAFQGDKTLFAKTHSLISITLRTKITEDNLSYARRDFLCFVSLTGDIVLLRLSNNWPIGLGKEPKVVTGIEVRKSLEHGRYELLLSNLEKWRSSSGRWRVPETTQWILPEGLSYILGQKPNNSIRDSRHEVEEFTRLAESLHFNQRQIEAGKIALENSVSVTQGPPGTGKTYVTALLALVVARSLPPGQLVLCTAVTNVAVDNLARQVLSYISKLDIIDSWRTRKGKQYVFSDRILRFYPKFFDLSDISPELRPFAHVNRQYIREDIRLIFTTVAKAGSHKFQAKYRPAAIFIDEASILHPLALLGSFSNSVSEDPKYPPTSVRRLIVVGDESQLQAMVHPAVHQKFSSVANSVQGILRNFLPQQAQTMLNVSYRGPAELFGFAFDRFYTEPISCMPPVQTVLPPPFSQHRLWLLPMENSEAQFEADPAVTSEYLGGTLVNFEEAAATIEILKFLMFHSVPPADIVVLSMYAGQRRLLKAKLTEEFPEVVQGLEVHTVDSFQGSQSPIVIICLVRNHADSLGFLQDSNASISKVRGNPRLNVALTRARRGLFVLGHRINFGSFPAHGSFGEDHTLQALYQFCEGQNSVLPYSRWLETLQEDTVKSVIDDVLKQLSVDSSLEPHTPAVLYNNEEKMSKDLLENDMPEEQLDAVL</sequence>
<comment type="caution">
    <text evidence="10">The sequence shown here is derived from an EMBL/GenBank/DDBJ whole genome shotgun (WGS) entry which is preliminary data.</text>
</comment>
<evidence type="ECO:0000259" key="9">
    <source>
        <dbReference type="Pfam" id="PF13087"/>
    </source>
</evidence>
<evidence type="ECO:0000256" key="6">
    <source>
        <dbReference type="SAM" id="MobiDB-lite"/>
    </source>
</evidence>
<dbReference type="InterPro" id="IPR005162">
    <property type="entry name" value="Retrotrans_gag_dom"/>
</dbReference>
<dbReference type="GO" id="GO:0043139">
    <property type="term" value="F:5'-3' DNA helicase activity"/>
    <property type="evidence" value="ECO:0007669"/>
    <property type="project" value="TreeGrafter"/>
</dbReference>
<protein>
    <submittedName>
        <fullName evidence="10">AAA domain-containing protein</fullName>
    </submittedName>
</protein>
<dbReference type="InterPro" id="IPR027417">
    <property type="entry name" value="P-loop_NTPase"/>
</dbReference>
<gene>
    <name evidence="10" type="ORF">DdX_06632</name>
</gene>
<evidence type="ECO:0000256" key="3">
    <source>
        <dbReference type="ARBA" id="ARBA00022801"/>
    </source>
</evidence>
<evidence type="ECO:0000256" key="4">
    <source>
        <dbReference type="ARBA" id="ARBA00022806"/>
    </source>
</evidence>
<dbReference type="GO" id="GO:0016787">
    <property type="term" value="F:hydrolase activity"/>
    <property type="evidence" value="ECO:0007669"/>
    <property type="project" value="UniProtKB-KW"/>
</dbReference>
<evidence type="ECO:0000256" key="1">
    <source>
        <dbReference type="ARBA" id="ARBA00007913"/>
    </source>
</evidence>
<dbReference type="GO" id="GO:0005524">
    <property type="term" value="F:ATP binding"/>
    <property type="evidence" value="ECO:0007669"/>
    <property type="project" value="UniProtKB-KW"/>
</dbReference>
<reference evidence="10" key="1">
    <citation type="submission" date="2022-01" db="EMBL/GenBank/DDBJ databases">
        <title>Genome Sequence Resource for Two Populations of Ditylenchus destructor, the Migratory Endoparasitic Phytonematode.</title>
        <authorList>
            <person name="Zhang H."/>
            <person name="Lin R."/>
            <person name="Xie B."/>
        </authorList>
    </citation>
    <scope>NUCLEOTIDE SEQUENCE</scope>
    <source>
        <strain evidence="10">BazhouSP</strain>
    </source>
</reference>
<dbReference type="Pfam" id="PF03732">
    <property type="entry name" value="Retrotrans_gag"/>
    <property type="match status" value="1"/>
</dbReference>
<evidence type="ECO:0000256" key="2">
    <source>
        <dbReference type="ARBA" id="ARBA00022741"/>
    </source>
</evidence>
<dbReference type="Gene3D" id="3.40.50.300">
    <property type="entry name" value="P-loop containing nucleotide triphosphate hydrolases"/>
    <property type="match status" value="2"/>
</dbReference>
<keyword evidence="11" id="KW-1185">Reference proteome</keyword>
<evidence type="ECO:0000259" key="7">
    <source>
        <dbReference type="Pfam" id="PF03732"/>
    </source>
</evidence>
<accession>A0AAD4NB79</accession>
<dbReference type="Pfam" id="PF13086">
    <property type="entry name" value="AAA_11"/>
    <property type="match status" value="1"/>
</dbReference>
<dbReference type="InterPro" id="IPR047187">
    <property type="entry name" value="SF1_C_Upf1"/>
</dbReference>
<feature type="domain" description="DNA2/NAM7 helicase helicase" evidence="8">
    <location>
        <begin position="828"/>
        <end position="896"/>
    </location>
</feature>
<feature type="region of interest" description="Disordered" evidence="6">
    <location>
        <begin position="480"/>
        <end position="519"/>
    </location>
</feature>
<dbReference type="Proteomes" id="UP001201812">
    <property type="component" value="Unassembled WGS sequence"/>
</dbReference>
<dbReference type="InterPro" id="IPR041679">
    <property type="entry name" value="DNA2/NAM7-like_C"/>
</dbReference>
<dbReference type="CDD" id="cd18808">
    <property type="entry name" value="SF1_C_Upf1"/>
    <property type="match status" value="1"/>
</dbReference>
<feature type="domain" description="Retrotransposon gag" evidence="7">
    <location>
        <begin position="84"/>
        <end position="182"/>
    </location>
</feature>
<evidence type="ECO:0000256" key="5">
    <source>
        <dbReference type="ARBA" id="ARBA00022840"/>
    </source>
</evidence>
<dbReference type="SUPFAM" id="SSF52540">
    <property type="entry name" value="P-loop containing nucleoside triphosphate hydrolases"/>
    <property type="match status" value="1"/>
</dbReference>
<feature type="domain" description="DNA2/NAM7 helicase-like C-terminal" evidence="9">
    <location>
        <begin position="1050"/>
        <end position="1243"/>
    </location>
</feature>
<comment type="similarity">
    <text evidence="1">Belongs to the DNA2/NAM7 helicase family.</text>
</comment>
<evidence type="ECO:0000313" key="11">
    <source>
        <dbReference type="Proteomes" id="UP001201812"/>
    </source>
</evidence>
<dbReference type="InterPro" id="IPR050534">
    <property type="entry name" value="Coronavir_polyprotein_1ab"/>
</dbReference>
<dbReference type="PANTHER" id="PTHR43788">
    <property type="entry name" value="DNA2/NAM7 HELICASE FAMILY MEMBER"/>
    <property type="match status" value="1"/>
</dbReference>
<organism evidence="10 11">
    <name type="scientific">Ditylenchus destructor</name>
    <dbReference type="NCBI Taxonomy" id="166010"/>
    <lineage>
        <taxon>Eukaryota</taxon>
        <taxon>Metazoa</taxon>
        <taxon>Ecdysozoa</taxon>
        <taxon>Nematoda</taxon>
        <taxon>Chromadorea</taxon>
        <taxon>Rhabditida</taxon>
        <taxon>Tylenchina</taxon>
        <taxon>Tylenchomorpha</taxon>
        <taxon>Sphaerularioidea</taxon>
        <taxon>Anguinidae</taxon>
        <taxon>Anguininae</taxon>
        <taxon>Ditylenchus</taxon>
    </lineage>
</organism>
<dbReference type="EMBL" id="JAKKPZ010000008">
    <property type="protein sequence ID" value="KAI1718213.1"/>
    <property type="molecule type" value="Genomic_DNA"/>
</dbReference>
<feature type="region of interest" description="Disordered" evidence="6">
    <location>
        <begin position="1"/>
        <end position="24"/>
    </location>
</feature>
<feature type="compositionally biased region" description="Basic and acidic residues" evidence="6">
    <location>
        <begin position="212"/>
        <end position="224"/>
    </location>
</feature>
<keyword evidence="2" id="KW-0547">Nucleotide-binding</keyword>
<keyword evidence="3" id="KW-0378">Hydrolase</keyword>
<dbReference type="Pfam" id="PF13087">
    <property type="entry name" value="AAA_12"/>
    <property type="match status" value="1"/>
</dbReference>
<dbReference type="Gene3D" id="1.10.340.70">
    <property type="match status" value="1"/>
</dbReference>
<feature type="region of interest" description="Disordered" evidence="6">
    <location>
        <begin position="212"/>
        <end position="235"/>
    </location>
</feature>
<keyword evidence="4" id="KW-0347">Helicase</keyword>
<evidence type="ECO:0000259" key="8">
    <source>
        <dbReference type="Pfam" id="PF13086"/>
    </source>
</evidence>
<dbReference type="PANTHER" id="PTHR43788:SF8">
    <property type="entry name" value="DNA-BINDING PROTEIN SMUBP-2"/>
    <property type="match status" value="1"/>
</dbReference>
<proteinExistence type="inferred from homology"/>
<keyword evidence="5" id="KW-0067">ATP-binding</keyword>